<dbReference type="AlphaFoldDB" id="A0A061J4T3"/>
<protein>
    <submittedName>
        <fullName evidence="1">Uncharacterized protein</fullName>
    </submittedName>
</protein>
<dbReference type="EMBL" id="AUPL01003186">
    <property type="protein sequence ID" value="ESL09101.1"/>
    <property type="molecule type" value="Genomic_DNA"/>
</dbReference>
<reference evidence="1 2" key="1">
    <citation type="submission" date="2013-07" db="EMBL/GenBank/DDBJ databases">
        <authorList>
            <person name="Stoco P.H."/>
            <person name="Wagner G."/>
            <person name="Gerber A."/>
            <person name="Zaha A."/>
            <person name="Thompson C."/>
            <person name="Bartholomeu D.C."/>
            <person name="Luckemeyer D.D."/>
            <person name="Bahia D."/>
            <person name="Loreto E."/>
            <person name="Prestes E.B."/>
            <person name="Lima F.M."/>
            <person name="Rodrigues-Luiz G."/>
            <person name="Vallejo G.A."/>
            <person name="Filho J.F."/>
            <person name="Monteiro K.M."/>
            <person name="Tyler K.M."/>
            <person name="de Almeida L.G."/>
            <person name="Ortiz M.F."/>
            <person name="Siervo M.A."/>
            <person name="de Moraes M.H."/>
            <person name="Cunha O.L."/>
            <person name="Mendonca-Neto R."/>
            <person name="Silva R."/>
            <person name="Teixeira S.M."/>
            <person name="Murta S.M."/>
            <person name="Sincero T.C."/>
            <person name="Mendes T.A."/>
            <person name="Urmenyi T.P."/>
            <person name="Silva V.G."/>
            <person name="da Rocha W.D."/>
            <person name="Andersson B."/>
            <person name="Romanha A.J."/>
            <person name="Steindel M."/>
            <person name="de Vasconcelos A.T."/>
            <person name="Grisard E.C."/>
        </authorList>
    </citation>
    <scope>NUCLEOTIDE SEQUENCE [LARGE SCALE GENOMIC DNA]</scope>
    <source>
        <strain evidence="1 2">SC58</strain>
    </source>
</reference>
<accession>A0A061J4T3</accession>
<keyword evidence="2" id="KW-1185">Reference proteome</keyword>
<organism evidence="1 2">
    <name type="scientific">Trypanosoma rangeli SC58</name>
    <dbReference type="NCBI Taxonomy" id="429131"/>
    <lineage>
        <taxon>Eukaryota</taxon>
        <taxon>Discoba</taxon>
        <taxon>Euglenozoa</taxon>
        <taxon>Kinetoplastea</taxon>
        <taxon>Metakinetoplastina</taxon>
        <taxon>Trypanosomatida</taxon>
        <taxon>Trypanosomatidae</taxon>
        <taxon>Trypanosoma</taxon>
        <taxon>Herpetosoma</taxon>
    </lineage>
</organism>
<dbReference type="VEuPathDB" id="TriTrypDB:TRSC58_03186"/>
<comment type="caution">
    <text evidence="1">The sequence shown here is derived from an EMBL/GenBank/DDBJ whole genome shotgun (WGS) entry which is preliminary data.</text>
</comment>
<dbReference type="OrthoDB" id="271017at2759"/>
<evidence type="ECO:0000313" key="1">
    <source>
        <dbReference type="EMBL" id="ESL09101.1"/>
    </source>
</evidence>
<evidence type="ECO:0000313" key="2">
    <source>
        <dbReference type="Proteomes" id="UP000031737"/>
    </source>
</evidence>
<gene>
    <name evidence="1" type="ORF">TRSC58_03186</name>
</gene>
<sequence length="246" mass="28035">MLRCASHICRAASLLGYPLRRAAAMEMLYGGVCVQHLAQMPFFLRKTPSEALPSPSLQRERDDLELEVKDSANNVMGLRLFPVNIGMRARNEAVRLRSEDCYKRLVAQRRCAAAGEPLQFPLPSRLATGEHHNFATPRPRYATHFHPPSAKLSLFTRPVDCGVDCKEKTTPAEVAVYNPRAWRPLQMLKPMPHNWSPTLRSSGVRGPHMQLMQERLDGKGFGWKRKSRSLWQQDIDTAGFRPKRFF</sequence>
<name>A0A061J4T3_TRYRA</name>
<dbReference type="Proteomes" id="UP000031737">
    <property type="component" value="Unassembled WGS sequence"/>
</dbReference>
<proteinExistence type="predicted"/>